<proteinExistence type="predicted"/>
<reference evidence="1 2" key="1">
    <citation type="submission" date="2020-05" db="EMBL/GenBank/DDBJ databases">
        <title>Novel Mycoplasma species detected in Mirounga angustirostris (northern elephant seal) from the USA.</title>
        <authorList>
            <person name="Volokhov D.V."/>
        </authorList>
    </citation>
    <scope>NUCLEOTIDE SEQUENCE [LARGE SCALE GENOMIC DNA]</scope>
    <source>
        <strain evidence="1 2">Mirounga ES2806-GEN</strain>
    </source>
</reference>
<evidence type="ECO:0000313" key="2">
    <source>
        <dbReference type="Proteomes" id="UP000500686"/>
    </source>
</evidence>
<protein>
    <submittedName>
        <fullName evidence="1">Uncharacterized protein</fullName>
    </submittedName>
</protein>
<organism evidence="1 2">
    <name type="scientific">Mycoplasma miroungigenitalium</name>
    <dbReference type="NCBI Taxonomy" id="754515"/>
    <lineage>
        <taxon>Bacteria</taxon>
        <taxon>Bacillati</taxon>
        <taxon>Mycoplasmatota</taxon>
        <taxon>Mollicutes</taxon>
        <taxon>Mycoplasmataceae</taxon>
        <taxon>Mycoplasma</taxon>
    </lineage>
</organism>
<dbReference type="Proteomes" id="UP000500686">
    <property type="component" value="Chromosome"/>
</dbReference>
<gene>
    <name evidence="1" type="ORF">HLA87_01400</name>
</gene>
<dbReference type="AlphaFoldDB" id="A0A6M4JB07"/>
<dbReference type="InterPro" id="IPR058231">
    <property type="entry name" value="MG284-like_C"/>
</dbReference>
<dbReference type="KEGG" id="mmir:HLA87_01400"/>
<accession>A0A6M4JB07</accession>
<sequence>MNSFLIQNFSNYNLTQLEKYKGVKDICQLELGRAKSKRMNEFKNSKKPSSLTSDIKNLYNYYSDNMQRVLVCMSDISREILDNELLNPCDDPFWWDMLCSKTTYYKRRAAMVDEFLFYYFDSF</sequence>
<dbReference type="RefSeq" id="WP_171111177.1">
    <property type="nucleotide sequence ID" value="NZ_CP053096.1"/>
</dbReference>
<evidence type="ECO:0000313" key="1">
    <source>
        <dbReference type="EMBL" id="QJR43438.1"/>
    </source>
</evidence>
<dbReference type="EMBL" id="CP053096">
    <property type="protein sequence ID" value="QJR43438.1"/>
    <property type="molecule type" value="Genomic_DNA"/>
</dbReference>
<keyword evidence="2" id="KW-1185">Reference proteome</keyword>
<dbReference type="NCBIfam" id="NF045770">
    <property type="entry name" value="MPN403_MG284_C"/>
    <property type="match status" value="1"/>
</dbReference>
<name>A0A6M4JB07_9MOLU</name>